<feature type="non-terminal residue" evidence="1">
    <location>
        <position position="1"/>
    </location>
</feature>
<reference evidence="1 2" key="1">
    <citation type="submission" date="2012-10" db="EMBL/GenBank/DDBJ databases">
        <title>Genome sequence of Vibrio Cholerae HENC-02.</title>
        <authorList>
            <person name="Eppinger M."/>
            <person name="Hasan N.A."/>
            <person name="Sengamalay N."/>
            <person name="Hine E."/>
            <person name="Su Q."/>
            <person name="Daugherty S.C."/>
            <person name="Young S."/>
            <person name="Sadzewicz L."/>
            <person name="Tallon L."/>
            <person name="Cebula T.A."/>
            <person name="Ravel J."/>
            <person name="Colwell R.R."/>
        </authorList>
    </citation>
    <scope>NUCLEOTIDE SEQUENCE [LARGE SCALE GENOMIC DNA]</scope>
    <source>
        <strain evidence="1 2">HENC-02</strain>
    </source>
</reference>
<proteinExistence type="predicted"/>
<gene>
    <name evidence="1" type="ORF">VCHENC02_5561B</name>
</gene>
<dbReference type="AlphaFoldDB" id="A0A454CQ84"/>
<accession>A0A454CQ84</accession>
<dbReference type="Proteomes" id="UP000008367">
    <property type="component" value="Unassembled WGS sequence"/>
</dbReference>
<organism evidence="1 2">
    <name type="scientific">Vibrio harveyi</name>
    <name type="common">Beneckea harveyi</name>
    <dbReference type="NCBI Taxonomy" id="669"/>
    <lineage>
        <taxon>Bacteria</taxon>
        <taxon>Pseudomonadati</taxon>
        <taxon>Pseudomonadota</taxon>
        <taxon>Gammaproteobacteria</taxon>
        <taxon>Vibrionales</taxon>
        <taxon>Vibrionaceae</taxon>
        <taxon>Vibrio</taxon>
    </lineage>
</organism>
<comment type="caution">
    <text evidence="1">The sequence shown here is derived from an EMBL/GenBank/DDBJ whole genome shotgun (WGS) entry which is preliminary data.</text>
</comment>
<name>A0A454CQ84_VIBHA</name>
<sequence length="20" mass="2226">EILRTGCVVKPNCDATKFCK</sequence>
<dbReference type="EMBL" id="AJSR01002480">
    <property type="protein sequence ID" value="EKM28553.1"/>
    <property type="molecule type" value="Genomic_DNA"/>
</dbReference>
<evidence type="ECO:0000313" key="2">
    <source>
        <dbReference type="Proteomes" id="UP000008367"/>
    </source>
</evidence>
<protein>
    <submittedName>
        <fullName evidence="1">Uncharacterized protein</fullName>
    </submittedName>
</protein>
<evidence type="ECO:0000313" key="1">
    <source>
        <dbReference type="EMBL" id="EKM28553.1"/>
    </source>
</evidence>